<evidence type="ECO:0000256" key="3">
    <source>
        <dbReference type="SAM" id="MobiDB-lite"/>
    </source>
</evidence>
<dbReference type="Pfam" id="PF10282">
    <property type="entry name" value="Lactonase"/>
    <property type="match status" value="1"/>
</dbReference>
<dbReference type="Proteomes" id="UP001139089">
    <property type="component" value="Unassembled WGS sequence"/>
</dbReference>
<dbReference type="Gene3D" id="2.130.10.10">
    <property type="entry name" value="YVTN repeat-like/Quinoprotein amine dehydrogenase"/>
    <property type="match status" value="1"/>
</dbReference>
<feature type="compositionally biased region" description="Polar residues" evidence="3">
    <location>
        <begin position="143"/>
        <end position="152"/>
    </location>
</feature>
<sequence>MAEPCLIFVGSLNREAPYFQGARGTGLTVYSFDEDTLEVAPLAGFSGIDNPTFLSVTSGGHRVYANSEIFGWSEGLVSALSFDRARGTLAPIGMQPTLGSITAHNMISDDGRWLFVVNYGMGAGGPDQSLVVYGIREDGSLTPPVSSVQQAGTGPDADRQERSHAHSVTRIGPNLLLIADLGTDTLTTYAVDDDGGLSRRHVCPTAPGAGPRHAVLHPGGGWIFVMNELDSTVASYAVSADGRLTPVDAKSAVPETARADNHCADIQISPDGRFVYGSNRGHDSIVTFAVDDATGQLTHVAHTPCGGATPRNLAISPSGRHLLCANQNADVITIFARDAQSGSLTATGATIAVGTPMCIRFA</sequence>
<comment type="similarity">
    <text evidence="1">Belongs to the cycloisomerase 2 family.</text>
</comment>
<protein>
    <submittedName>
        <fullName evidence="4">Lactonase family protein</fullName>
    </submittedName>
</protein>
<evidence type="ECO:0000256" key="1">
    <source>
        <dbReference type="ARBA" id="ARBA00005564"/>
    </source>
</evidence>
<dbReference type="GO" id="GO:0006006">
    <property type="term" value="P:glucose metabolic process"/>
    <property type="evidence" value="ECO:0007669"/>
    <property type="project" value="UniProtKB-KW"/>
</dbReference>
<dbReference type="SUPFAM" id="SSF51004">
    <property type="entry name" value="C-terminal (heme d1) domain of cytochrome cd1-nitrite reductase"/>
    <property type="match status" value="1"/>
</dbReference>
<evidence type="ECO:0000313" key="5">
    <source>
        <dbReference type="Proteomes" id="UP001139089"/>
    </source>
</evidence>
<keyword evidence="2" id="KW-0119">Carbohydrate metabolism</keyword>
<comment type="caution">
    <text evidence="4">The sequence shown here is derived from an EMBL/GenBank/DDBJ whole genome shotgun (WGS) entry which is preliminary data.</text>
</comment>
<dbReference type="RefSeq" id="WP_231811259.1">
    <property type="nucleotide sequence ID" value="NZ_JAJOZR010000001.1"/>
</dbReference>
<dbReference type="EMBL" id="JAJOZR010000001">
    <property type="protein sequence ID" value="MCD7107499.1"/>
    <property type="molecule type" value="Genomic_DNA"/>
</dbReference>
<evidence type="ECO:0000313" key="4">
    <source>
        <dbReference type="EMBL" id="MCD7107499.1"/>
    </source>
</evidence>
<name>A0A9X1SYZ7_9HYPH</name>
<dbReference type="InterPro" id="IPR015943">
    <property type="entry name" value="WD40/YVTN_repeat-like_dom_sf"/>
</dbReference>
<evidence type="ECO:0000256" key="2">
    <source>
        <dbReference type="ARBA" id="ARBA00022526"/>
    </source>
</evidence>
<dbReference type="PANTHER" id="PTHR30344:SF1">
    <property type="entry name" value="6-PHOSPHOGLUCONOLACTONASE"/>
    <property type="match status" value="1"/>
</dbReference>
<dbReference type="InterPro" id="IPR050282">
    <property type="entry name" value="Cycloisomerase_2"/>
</dbReference>
<dbReference type="AlphaFoldDB" id="A0A9X1SYZ7"/>
<reference evidence="4" key="1">
    <citation type="submission" date="2021-12" db="EMBL/GenBank/DDBJ databases">
        <authorList>
            <person name="Li Y."/>
        </authorList>
    </citation>
    <scope>NUCLEOTIDE SEQUENCE</scope>
    <source>
        <strain evidence="4">DKSPLA3</strain>
    </source>
</reference>
<feature type="region of interest" description="Disordered" evidence="3">
    <location>
        <begin position="141"/>
        <end position="166"/>
    </location>
</feature>
<proteinExistence type="inferred from homology"/>
<gene>
    <name evidence="4" type="ORF">LRX75_00465</name>
</gene>
<keyword evidence="2" id="KW-0313">Glucose metabolism</keyword>
<organism evidence="4 5">
    <name type="scientific">Rhizobium quercicola</name>
    <dbReference type="NCBI Taxonomy" id="2901226"/>
    <lineage>
        <taxon>Bacteria</taxon>
        <taxon>Pseudomonadati</taxon>
        <taxon>Pseudomonadota</taxon>
        <taxon>Alphaproteobacteria</taxon>
        <taxon>Hyphomicrobiales</taxon>
        <taxon>Rhizobiaceae</taxon>
        <taxon>Rhizobium/Agrobacterium group</taxon>
        <taxon>Rhizobium</taxon>
    </lineage>
</organism>
<dbReference type="InterPro" id="IPR019405">
    <property type="entry name" value="Lactonase_7-beta_prop"/>
</dbReference>
<keyword evidence="5" id="KW-1185">Reference proteome</keyword>
<dbReference type="GO" id="GO:0017057">
    <property type="term" value="F:6-phosphogluconolactonase activity"/>
    <property type="evidence" value="ECO:0007669"/>
    <property type="project" value="TreeGrafter"/>
</dbReference>
<dbReference type="GO" id="GO:0005829">
    <property type="term" value="C:cytosol"/>
    <property type="evidence" value="ECO:0007669"/>
    <property type="project" value="TreeGrafter"/>
</dbReference>
<dbReference type="PANTHER" id="PTHR30344">
    <property type="entry name" value="6-PHOSPHOGLUCONOLACTONASE-RELATED"/>
    <property type="match status" value="1"/>
</dbReference>
<dbReference type="InterPro" id="IPR011048">
    <property type="entry name" value="Haem_d1_sf"/>
</dbReference>
<accession>A0A9X1SYZ7</accession>